<accession>A0A2G8KPR3</accession>
<evidence type="ECO:0000256" key="4">
    <source>
        <dbReference type="ARBA" id="ARBA00022692"/>
    </source>
</evidence>
<comment type="caution">
    <text evidence="10">The sequence shown here is derived from an EMBL/GenBank/DDBJ whole genome shotgun (WGS) entry which is preliminary data.</text>
</comment>
<dbReference type="GO" id="GO:0008146">
    <property type="term" value="F:sulfotransferase activity"/>
    <property type="evidence" value="ECO:0007669"/>
    <property type="project" value="InterPro"/>
</dbReference>
<gene>
    <name evidence="10" type="ORF">BSL78_13108</name>
</gene>
<keyword evidence="5" id="KW-0735">Signal-anchor</keyword>
<dbReference type="InterPro" id="IPR007734">
    <property type="entry name" value="Heparan_SO4_2-O-STrfase"/>
</dbReference>
<dbReference type="InterPro" id="IPR005331">
    <property type="entry name" value="Sulfotransferase"/>
</dbReference>
<evidence type="ECO:0000256" key="5">
    <source>
        <dbReference type="ARBA" id="ARBA00022968"/>
    </source>
</evidence>
<sequence length="276" mass="31526">MTMTTTLGVTMTLTVTMTVNVVVTMAVTNAVTISKVTMTVASKLTTKAMTVRVTMKTTRTNGSEGIRDDGSGDGCDDDDGEWRLRRLRRRGRGPEIVYINTVRDPVERVISNYYFDLFGDTAAKNASHGGDNWPETIDECLKMTSHTCNDAITYYTKVTLRQFCGMDERCNIVNEWTLSRAKRNLQQYTIVGLSSEIGTTIKALQILLPDMFKDVDIYALYSRHQNDSIAFTKTNVKHSPRPETIKLLRERMDLQYEFFDYVMTRYSKLKRDLRID</sequence>
<keyword evidence="11" id="KW-1185">Reference proteome</keyword>
<evidence type="ECO:0000313" key="11">
    <source>
        <dbReference type="Proteomes" id="UP000230750"/>
    </source>
</evidence>
<comment type="subcellular location">
    <subcellularLocation>
        <location evidence="1">Golgi apparatus membrane</location>
        <topology evidence="1">Single-pass type II membrane protein</topology>
    </subcellularLocation>
</comment>
<evidence type="ECO:0000256" key="3">
    <source>
        <dbReference type="ARBA" id="ARBA00022679"/>
    </source>
</evidence>
<reference evidence="10 11" key="1">
    <citation type="journal article" date="2017" name="PLoS Biol.">
        <title>The sea cucumber genome provides insights into morphological evolution and visceral regeneration.</title>
        <authorList>
            <person name="Zhang X."/>
            <person name="Sun L."/>
            <person name="Yuan J."/>
            <person name="Sun Y."/>
            <person name="Gao Y."/>
            <person name="Zhang L."/>
            <person name="Li S."/>
            <person name="Dai H."/>
            <person name="Hamel J.F."/>
            <person name="Liu C."/>
            <person name="Yu Y."/>
            <person name="Liu S."/>
            <person name="Lin W."/>
            <person name="Guo K."/>
            <person name="Jin S."/>
            <person name="Xu P."/>
            <person name="Storey K.B."/>
            <person name="Huan P."/>
            <person name="Zhang T."/>
            <person name="Zhou Y."/>
            <person name="Zhang J."/>
            <person name="Lin C."/>
            <person name="Li X."/>
            <person name="Xing L."/>
            <person name="Huo D."/>
            <person name="Sun M."/>
            <person name="Wang L."/>
            <person name="Mercier A."/>
            <person name="Li F."/>
            <person name="Yang H."/>
            <person name="Xiang J."/>
        </authorList>
    </citation>
    <scope>NUCLEOTIDE SEQUENCE [LARGE SCALE GENOMIC DNA]</scope>
    <source>
        <strain evidence="10">Shaxun</strain>
        <tissue evidence="10">Muscle</tissue>
    </source>
</reference>
<keyword evidence="7" id="KW-0333">Golgi apparatus</keyword>
<comment type="similarity">
    <text evidence="2">Belongs to the sulfotransferase 3 family.</text>
</comment>
<dbReference type="PANTHER" id="PTHR12129">
    <property type="entry name" value="HEPARAN SULFATE 2-O-SULFOTRANSFERASE"/>
    <property type="match status" value="1"/>
</dbReference>
<protein>
    <submittedName>
        <fullName evidence="10">Putative uronyl 2-sulfotransferase</fullName>
    </submittedName>
</protein>
<name>A0A2G8KPR3_STIJA</name>
<evidence type="ECO:0000256" key="1">
    <source>
        <dbReference type="ARBA" id="ARBA00004323"/>
    </source>
</evidence>
<dbReference type="Proteomes" id="UP000230750">
    <property type="component" value="Unassembled WGS sequence"/>
</dbReference>
<keyword evidence="3 10" id="KW-0808">Transferase</keyword>
<evidence type="ECO:0000256" key="8">
    <source>
        <dbReference type="ARBA" id="ARBA00023136"/>
    </source>
</evidence>
<organism evidence="10 11">
    <name type="scientific">Stichopus japonicus</name>
    <name type="common">Sea cucumber</name>
    <dbReference type="NCBI Taxonomy" id="307972"/>
    <lineage>
        <taxon>Eukaryota</taxon>
        <taxon>Metazoa</taxon>
        <taxon>Echinodermata</taxon>
        <taxon>Eleutherozoa</taxon>
        <taxon>Echinozoa</taxon>
        <taxon>Holothuroidea</taxon>
        <taxon>Aspidochirotacea</taxon>
        <taxon>Aspidochirotida</taxon>
        <taxon>Stichopodidae</taxon>
        <taxon>Apostichopus</taxon>
    </lineage>
</organism>
<dbReference type="STRING" id="307972.A0A2G8KPR3"/>
<evidence type="ECO:0000256" key="9">
    <source>
        <dbReference type="ARBA" id="ARBA00023180"/>
    </source>
</evidence>
<dbReference type="InterPro" id="IPR027417">
    <property type="entry name" value="P-loop_NTPase"/>
</dbReference>
<evidence type="ECO:0000256" key="2">
    <source>
        <dbReference type="ARBA" id="ARBA00010569"/>
    </source>
</evidence>
<evidence type="ECO:0000256" key="6">
    <source>
        <dbReference type="ARBA" id="ARBA00022989"/>
    </source>
</evidence>
<dbReference type="PANTHER" id="PTHR12129:SF15">
    <property type="entry name" value="URONYL 2-SULFOTRANSFERASE"/>
    <property type="match status" value="1"/>
</dbReference>
<dbReference type="AlphaFoldDB" id="A0A2G8KPR3"/>
<dbReference type="Pfam" id="PF03567">
    <property type="entry name" value="Sulfotransfer_2"/>
    <property type="match status" value="1"/>
</dbReference>
<evidence type="ECO:0000313" key="10">
    <source>
        <dbReference type="EMBL" id="PIK50003.1"/>
    </source>
</evidence>
<keyword evidence="9" id="KW-0325">Glycoprotein</keyword>
<dbReference type="EMBL" id="MRZV01000437">
    <property type="protein sequence ID" value="PIK50003.1"/>
    <property type="molecule type" value="Genomic_DNA"/>
</dbReference>
<keyword evidence="6" id="KW-1133">Transmembrane helix</keyword>
<evidence type="ECO:0000256" key="7">
    <source>
        <dbReference type="ARBA" id="ARBA00023034"/>
    </source>
</evidence>
<keyword evidence="4" id="KW-0812">Transmembrane</keyword>
<dbReference type="SUPFAM" id="SSF52540">
    <property type="entry name" value="P-loop containing nucleoside triphosphate hydrolases"/>
    <property type="match status" value="1"/>
</dbReference>
<dbReference type="OrthoDB" id="10491573at2759"/>
<dbReference type="GO" id="GO:0000139">
    <property type="term" value="C:Golgi membrane"/>
    <property type="evidence" value="ECO:0007669"/>
    <property type="project" value="UniProtKB-SubCell"/>
</dbReference>
<proteinExistence type="inferred from homology"/>
<dbReference type="Gene3D" id="3.40.50.300">
    <property type="entry name" value="P-loop containing nucleotide triphosphate hydrolases"/>
    <property type="match status" value="1"/>
</dbReference>
<keyword evidence="8" id="KW-0472">Membrane</keyword>